<dbReference type="InterPro" id="IPR018114">
    <property type="entry name" value="TRYPSIN_HIS"/>
</dbReference>
<keyword evidence="4 9" id="KW-0732">Signal</keyword>
<dbReference type="FunCoup" id="F7BHL3">
    <property type="interactions" value="6"/>
</dbReference>
<dbReference type="HOGENOM" id="CLU_006842_7_0_1"/>
<dbReference type="InterPro" id="IPR009003">
    <property type="entry name" value="Peptidase_S1_PA"/>
</dbReference>
<dbReference type="PROSITE" id="PS00134">
    <property type="entry name" value="TRYPSIN_HIS"/>
    <property type="match status" value="1"/>
</dbReference>
<dbReference type="Pfam" id="PF00089">
    <property type="entry name" value="Trypsin"/>
    <property type="match status" value="1"/>
</dbReference>
<keyword evidence="12" id="KW-1185">Reference proteome</keyword>
<evidence type="ECO:0000256" key="7">
    <source>
        <dbReference type="ARBA" id="ARBA00023157"/>
    </source>
</evidence>
<dbReference type="InterPro" id="IPR033116">
    <property type="entry name" value="TRYPSIN_SER"/>
</dbReference>
<evidence type="ECO:0000256" key="6">
    <source>
        <dbReference type="ARBA" id="ARBA00022825"/>
    </source>
</evidence>
<comment type="subcellular location">
    <subcellularLocation>
        <location evidence="1">Secreted</location>
    </subcellularLocation>
</comment>
<dbReference type="InterPro" id="IPR001314">
    <property type="entry name" value="Peptidase_S1A"/>
</dbReference>
<evidence type="ECO:0000313" key="11">
    <source>
        <dbReference type="Ensembl" id="ENSCINP00000007216.3"/>
    </source>
</evidence>
<dbReference type="CDD" id="cd00190">
    <property type="entry name" value="Tryp_SPc"/>
    <property type="match status" value="1"/>
</dbReference>
<reference evidence="12" key="1">
    <citation type="journal article" date="2002" name="Science">
        <title>The draft genome of Ciona intestinalis: insights into chordate and vertebrate origins.</title>
        <authorList>
            <person name="Dehal P."/>
            <person name="Satou Y."/>
            <person name="Campbell R.K."/>
            <person name="Chapman J."/>
            <person name="Degnan B."/>
            <person name="De Tomaso A."/>
            <person name="Davidson B."/>
            <person name="Di Gregorio A."/>
            <person name="Gelpke M."/>
            <person name="Goodstein D.M."/>
            <person name="Harafuji N."/>
            <person name="Hastings K.E."/>
            <person name="Ho I."/>
            <person name="Hotta K."/>
            <person name="Huang W."/>
            <person name="Kawashima T."/>
            <person name="Lemaire P."/>
            <person name="Martinez D."/>
            <person name="Meinertzhagen I.A."/>
            <person name="Necula S."/>
            <person name="Nonaka M."/>
            <person name="Putnam N."/>
            <person name="Rash S."/>
            <person name="Saiga H."/>
            <person name="Satake M."/>
            <person name="Terry A."/>
            <person name="Yamada L."/>
            <person name="Wang H.G."/>
            <person name="Awazu S."/>
            <person name="Azumi K."/>
            <person name="Boore J."/>
            <person name="Branno M."/>
            <person name="Chin-Bow S."/>
            <person name="DeSantis R."/>
            <person name="Doyle S."/>
            <person name="Francino P."/>
            <person name="Keys D.N."/>
            <person name="Haga S."/>
            <person name="Hayashi H."/>
            <person name="Hino K."/>
            <person name="Imai K.S."/>
            <person name="Inaba K."/>
            <person name="Kano S."/>
            <person name="Kobayashi K."/>
            <person name="Kobayashi M."/>
            <person name="Lee B.I."/>
            <person name="Makabe K.W."/>
            <person name="Manohar C."/>
            <person name="Matassi G."/>
            <person name="Medina M."/>
            <person name="Mochizuki Y."/>
            <person name="Mount S."/>
            <person name="Morishita T."/>
            <person name="Miura S."/>
            <person name="Nakayama A."/>
            <person name="Nishizaka S."/>
            <person name="Nomoto H."/>
            <person name="Ohta F."/>
            <person name="Oishi K."/>
            <person name="Rigoutsos I."/>
            <person name="Sano M."/>
            <person name="Sasaki A."/>
            <person name="Sasakura Y."/>
            <person name="Shoguchi E."/>
            <person name="Shin-i T."/>
            <person name="Spagnuolo A."/>
            <person name="Stainier D."/>
            <person name="Suzuki M.M."/>
            <person name="Tassy O."/>
            <person name="Takatori N."/>
            <person name="Tokuoka M."/>
            <person name="Yagi K."/>
            <person name="Yoshizaki F."/>
            <person name="Wada S."/>
            <person name="Zhang C."/>
            <person name="Hyatt P.D."/>
            <person name="Larimer F."/>
            <person name="Detter C."/>
            <person name="Doggett N."/>
            <person name="Glavina T."/>
            <person name="Hawkins T."/>
            <person name="Richardson P."/>
            <person name="Lucas S."/>
            <person name="Kohara Y."/>
            <person name="Levine M."/>
            <person name="Satoh N."/>
            <person name="Rokhsar D.S."/>
        </authorList>
    </citation>
    <scope>NUCLEOTIDE SEQUENCE [LARGE SCALE GENOMIC DNA]</scope>
</reference>
<reference evidence="11" key="2">
    <citation type="submission" date="2025-08" db="UniProtKB">
        <authorList>
            <consortium name="Ensembl"/>
        </authorList>
    </citation>
    <scope>IDENTIFICATION</scope>
</reference>
<dbReference type="PANTHER" id="PTHR24264:SF65">
    <property type="entry name" value="SRCR DOMAIN-CONTAINING PROTEIN"/>
    <property type="match status" value="1"/>
</dbReference>
<dbReference type="GO" id="GO:0006508">
    <property type="term" value="P:proteolysis"/>
    <property type="evidence" value="ECO:0000318"/>
    <property type="project" value="GO_Central"/>
</dbReference>
<dbReference type="SUPFAM" id="SSF50494">
    <property type="entry name" value="Trypsin-like serine proteases"/>
    <property type="match status" value="1"/>
</dbReference>
<dbReference type="PROSITE" id="PS00135">
    <property type="entry name" value="TRYPSIN_SER"/>
    <property type="match status" value="1"/>
</dbReference>
<evidence type="ECO:0000256" key="3">
    <source>
        <dbReference type="ARBA" id="ARBA00022670"/>
    </source>
</evidence>
<keyword evidence="3 8" id="KW-0645">Protease</keyword>
<keyword evidence="5 8" id="KW-0378">Hydrolase</keyword>
<dbReference type="PANTHER" id="PTHR24264">
    <property type="entry name" value="TRYPSIN-RELATED"/>
    <property type="match status" value="1"/>
</dbReference>
<feature type="chain" id="PRO_5003349421" evidence="9">
    <location>
        <begin position="30"/>
        <end position="263"/>
    </location>
</feature>
<keyword evidence="7" id="KW-1015">Disulfide bond</keyword>
<organism evidence="11 12">
    <name type="scientific">Ciona intestinalis</name>
    <name type="common">Transparent sea squirt</name>
    <name type="synonym">Ascidia intestinalis</name>
    <dbReference type="NCBI Taxonomy" id="7719"/>
    <lineage>
        <taxon>Eukaryota</taxon>
        <taxon>Metazoa</taxon>
        <taxon>Chordata</taxon>
        <taxon>Tunicata</taxon>
        <taxon>Ascidiacea</taxon>
        <taxon>Phlebobranchia</taxon>
        <taxon>Cionidae</taxon>
        <taxon>Ciona</taxon>
    </lineage>
</organism>
<feature type="signal peptide" evidence="9">
    <location>
        <begin position="1"/>
        <end position="29"/>
    </location>
</feature>
<evidence type="ECO:0000259" key="10">
    <source>
        <dbReference type="PROSITE" id="PS50240"/>
    </source>
</evidence>
<evidence type="ECO:0000256" key="5">
    <source>
        <dbReference type="ARBA" id="ARBA00022801"/>
    </source>
</evidence>
<evidence type="ECO:0000256" key="4">
    <source>
        <dbReference type="ARBA" id="ARBA00022729"/>
    </source>
</evidence>
<dbReference type="InParanoid" id="F7BHL3"/>
<protein>
    <submittedName>
        <fullName evidence="11">Trypsin-like</fullName>
    </submittedName>
</protein>
<gene>
    <name evidence="11" type="primary">LOC100179089</name>
</gene>
<dbReference type="STRING" id="7719.ENSCINP00000007216"/>
<proteinExistence type="predicted"/>
<reference evidence="11" key="3">
    <citation type="submission" date="2025-09" db="UniProtKB">
        <authorList>
            <consortium name="Ensembl"/>
        </authorList>
    </citation>
    <scope>IDENTIFICATION</scope>
</reference>
<evidence type="ECO:0000256" key="9">
    <source>
        <dbReference type="SAM" id="SignalP"/>
    </source>
</evidence>
<dbReference type="FunFam" id="2.40.10.10:FF:000120">
    <property type="entry name" value="Putative serine protease"/>
    <property type="match status" value="1"/>
</dbReference>
<dbReference type="GO" id="GO:0004252">
    <property type="term" value="F:serine-type endopeptidase activity"/>
    <property type="evidence" value="ECO:0000318"/>
    <property type="project" value="GO_Central"/>
</dbReference>
<sequence>MHVYIIHSIMCLTATVYIGLMHLFPPVAEDKIIGGQLTQPGDLPYIANLRQYGSQFCGGSLINKMWVMSAAHCYVKAHRITVVVGDYNLDVVENTEQEQTPNECIKHPMYNSHTLANDIMLIKMATPYTLTQYVQPANMPNSINDAPAVGDECEVCGWGNVLSDGTDYPSKPYCVDGIYVISTDVCNGQDSYDGEILDGMLCIGVMGGGKDSCQGDSGGPVTCSGVLQGVVSWGYGCAQPDYPGVYTEVAYFLDWIDSTMASN</sequence>
<dbReference type="InterPro" id="IPR001254">
    <property type="entry name" value="Trypsin_dom"/>
</dbReference>
<dbReference type="Proteomes" id="UP000008144">
    <property type="component" value="Unassembled WGS sequence"/>
</dbReference>
<dbReference type="PRINTS" id="PR00722">
    <property type="entry name" value="CHYMOTRYPSIN"/>
</dbReference>
<evidence type="ECO:0000313" key="12">
    <source>
        <dbReference type="Proteomes" id="UP000008144"/>
    </source>
</evidence>
<dbReference type="AlphaFoldDB" id="F7BHL3"/>
<keyword evidence="6 8" id="KW-0720">Serine protease</keyword>
<dbReference type="GO" id="GO:0005615">
    <property type="term" value="C:extracellular space"/>
    <property type="evidence" value="ECO:0000318"/>
    <property type="project" value="GO_Central"/>
</dbReference>
<evidence type="ECO:0000256" key="2">
    <source>
        <dbReference type="ARBA" id="ARBA00022525"/>
    </source>
</evidence>
<dbReference type="OMA" id="DLPYIAN"/>
<accession>F7BHL3</accession>
<dbReference type="MEROPS" id="S01.064"/>
<dbReference type="InterPro" id="IPR043504">
    <property type="entry name" value="Peptidase_S1_PA_chymotrypsin"/>
</dbReference>
<keyword evidence="2" id="KW-0964">Secreted</keyword>
<dbReference type="GeneTree" id="ENSGT01050000244883"/>
<name>F7BHL3_CIOIN</name>
<dbReference type="SMART" id="SM00020">
    <property type="entry name" value="Tryp_SPc"/>
    <property type="match status" value="1"/>
</dbReference>
<evidence type="ECO:0000256" key="8">
    <source>
        <dbReference type="RuleBase" id="RU363034"/>
    </source>
</evidence>
<dbReference type="InterPro" id="IPR050127">
    <property type="entry name" value="Serine_Proteases_S1"/>
</dbReference>
<dbReference type="PROSITE" id="PS50240">
    <property type="entry name" value="TRYPSIN_DOM"/>
    <property type="match status" value="1"/>
</dbReference>
<feature type="domain" description="Peptidase S1" evidence="10">
    <location>
        <begin position="32"/>
        <end position="261"/>
    </location>
</feature>
<dbReference type="Gene3D" id="2.40.10.10">
    <property type="entry name" value="Trypsin-like serine proteases"/>
    <property type="match status" value="2"/>
</dbReference>
<dbReference type="Ensembl" id="ENSCINT00000007216.3">
    <property type="protein sequence ID" value="ENSCINP00000007216.3"/>
    <property type="gene ID" value="ENSCING00000003513.3"/>
</dbReference>
<evidence type="ECO:0000256" key="1">
    <source>
        <dbReference type="ARBA" id="ARBA00004613"/>
    </source>
</evidence>